<dbReference type="SUPFAM" id="SSF49503">
    <property type="entry name" value="Cupredoxins"/>
    <property type="match status" value="2"/>
</dbReference>
<dbReference type="InterPro" id="IPR001117">
    <property type="entry name" value="Cu-oxidase_2nd"/>
</dbReference>
<keyword evidence="2" id="KW-0732">Signal</keyword>
<dbReference type="InterPro" id="IPR011707">
    <property type="entry name" value="Cu-oxidase-like_N"/>
</dbReference>
<feature type="signal peptide" evidence="2">
    <location>
        <begin position="1"/>
        <end position="26"/>
    </location>
</feature>
<dbReference type="PANTHER" id="PTHR11709">
    <property type="entry name" value="MULTI-COPPER OXIDASE"/>
    <property type="match status" value="1"/>
</dbReference>
<accession>A0A7J7PB84</accession>
<feature type="domain" description="Plastocyanin-like" evidence="4">
    <location>
        <begin position="37"/>
        <end position="86"/>
    </location>
</feature>
<gene>
    <name evidence="5" type="ORF">GIB67_017548</name>
</gene>
<dbReference type="Pfam" id="PF07732">
    <property type="entry name" value="Cu-oxidase_3"/>
    <property type="match status" value="2"/>
</dbReference>
<evidence type="ECO:0000313" key="5">
    <source>
        <dbReference type="EMBL" id="KAF6176715.1"/>
    </source>
</evidence>
<dbReference type="Proteomes" id="UP000541444">
    <property type="component" value="Unassembled WGS sequence"/>
</dbReference>
<dbReference type="AlphaFoldDB" id="A0A7J7PB84"/>
<evidence type="ECO:0000313" key="6">
    <source>
        <dbReference type="Proteomes" id="UP000541444"/>
    </source>
</evidence>
<dbReference type="Pfam" id="PF00394">
    <property type="entry name" value="Cu-oxidase"/>
    <property type="match status" value="1"/>
</dbReference>
<organism evidence="5 6">
    <name type="scientific">Kingdonia uniflora</name>
    <dbReference type="NCBI Taxonomy" id="39325"/>
    <lineage>
        <taxon>Eukaryota</taxon>
        <taxon>Viridiplantae</taxon>
        <taxon>Streptophyta</taxon>
        <taxon>Embryophyta</taxon>
        <taxon>Tracheophyta</taxon>
        <taxon>Spermatophyta</taxon>
        <taxon>Magnoliopsida</taxon>
        <taxon>Ranunculales</taxon>
        <taxon>Circaeasteraceae</taxon>
        <taxon>Kingdonia</taxon>
    </lineage>
</organism>
<dbReference type="InterPro" id="IPR045087">
    <property type="entry name" value="Cu-oxidase_fam"/>
</dbReference>
<feature type="domain" description="Plastocyanin-like" evidence="4">
    <location>
        <begin position="117"/>
        <end position="170"/>
    </location>
</feature>
<evidence type="ECO:0000259" key="3">
    <source>
        <dbReference type="Pfam" id="PF00394"/>
    </source>
</evidence>
<name>A0A7J7PB84_9MAGN</name>
<dbReference type="GO" id="GO:0016491">
    <property type="term" value="F:oxidoreductase activity"/>
    <property type="evidence" value="ECO:0007669"/>
    <property type="project" value="TreeGrafter"/>
</dbReference>
<sequence length="284" mass="32486">MRTENRVLCSLIFFLTFFIAFNVVNGEDPYRFFTWKVTSGPIYPMGIRQQGILINGQFPGPKIDTVTNDNLIISVYNYLTEPFLITCYQFCRSLSAILISLARVARFEWYTTEEEFMAGWSLRHKLPYSAWENFTYALQMKDQIGSFFYFPSLGMHKAAGGFGGINIYSRPRIPVPFPHPAGDFTLLAGDWFKRSPRVLKAILDSGHNLPFPDGLLINGQGWNGNTFTVNQGLGYQMWASDIYKLQDSRTYNEVDRGRRVSYTSEHVHFPGHPSWAILLCVGHC</sequence>
<evidence type="ECO:0000256" key="1">
    <source>
        <dbReference type="ARBA" id="ARBA00010609"/>
    </source>
</evidence>
<comment type="caution">
    <text evidence="5">The sequence shown here is derived from an EMBL/GenBank/DDBJ whole genome shotgun (WGS) entry which is preliminary data.</text>
</comment>
<dbReference type="EMBL" id="JACGCM010000057">
    <property type="protein sequence ID" value="KAF6176715.1"/>
    <property type="molecule type" value="Genomic_DNA"/>
</dbReference>
<feature type="chain" id="PRO_5029792470" description="Plastocyanin-like domain-containing protein" evidence="2">
    <location>
        <begin position="27"/>
        <end position="284"/>
    </location>
</feature>
<protein>
    <recommendedName>
        <fullName evidence="7">Plastocyanin-like domain-containing protein</fullName>
    </recommendedName>
</protein>
<keyword evidence="6" id="KW-1185">Reference proteome</keyword>
<dbReference type="Gene3D" id="2.60.40.420">
    <property type="entry name" value="Cupredoxins - blue copper proteins"/>
    <property type="match status" value="1"/>
</dbReference>
<reference evidence="5 6" key="1">
    <citation type="journal article" date="2020" name="IScience">
        <title>Genome Sequencing of the Endangered Kingdonia uniflora (Circaeasteraceae, Ranunculales) Reveals Potential Mechanisms of Evolutionary Specialization.</title>
        <authorList>
            <person name="Sun Y."/>
            <person name="Deng T."/>
            <person name="Zhang A."/>
            <person name="Moore M.J."/>
            <person name="Landis J.B."/>
            <person name="Lin N."/>
            <person name="Zhang H."/>
            <person name="Zhang X."/>
            <person name="Huang J."/>
            <person name="Zhang X."/>
            <person name="Sun H."/>
            <person name="Wang H."/>
        </authorList>
    </citation>
    <scope>NUCLEOTIDE SEQUENCE [LARGE SCALE GENOMIC DNA]</scope>
    <source>
        <strain evidence="5">TB1705</strain>
        <tissue evidence="5">Leaf</tissue>
    </source>
</reference>
<evidence type="ECO:0008006" key="7">
    <source>
        <dbReference type="Google" id="ProtNLM"/>
    </source>
</evidence>
<evidence type="ECO:0000256" key="2">
    <source>
        <dbReference type="SAM" id="SignalP"/>
    </source>
</evidence>
<dbReference type="OrthoDB" id="2121828at2759"/>
<comment type="similarity">
    <text evidence="1">Belongs to the multicopper oxidase family.</text>
</comment>
<dbReference type="PANTHER" id="PTHR11709:SF11">
    <property type="entry name" value="L-ASCORBATE OXIDASE HOMOLOG ISOFORM X1"/>
    <property type="match status" value="1"/>
</dbReference>
<proteinExistence type="inferred from homology"/>
<dbReference type="InterPro" id="IPR008972">
    <property type="entry name" value="Cupredoxin"/>
</dbReference>
<feature type="domain" description="Plastocyanin-like" evidence="3">
    <location>
        <begin position="183"/>
        <end position="236"/>
    </location>
</feature>
<dbReference type="GO" id="GO:0005507">
    <property type="term" value="F:copper ion binding"/>
    <property type="evidence" value="ECO:0007669"/>
    <property type="project" value="InterPro"/>
</dbReference>
<evidence type="ECO:0000259" key="4">
    <source>
        <dbReference type="Pfam" id="PF07732"/>
    </source>
</evidence>